<dbReference type="FunFam" id="2.30.180.10:FF:000032">
    <property type="entry name" value="Fasciclin domain-containing protein, putative"/>
    <property type="match status" value="1"/>
</dbReference>
<proteinExistence type="predicted"/>
<evidence type="ECO:0000313" key="4">
    <source>
        <dbReference type="Proteomes" id="UP000092840"/>
    </source>
</evidence>
<dbReference type="PROSITE" id="PS51257">
    <property type="entry name" value="PROKAR_LIPOPROTEIN"/>
    <property type="match status" value="1"/>
</dbReference>
<accession>A0A1C3JSL1</accession>
<reference evidence="3 4" key="2">
    <citation type="submission" date="2016-06" db="EMBL/GenBank/DDBJ databases">
        <authorList>
            <person name="Rodrigo-Torres L."/>
            <person name="Arahal D.R."/>
        </authorList>
    </citation>
    <scope>NUCLEOTIDE SEQUENCE [LARGE SCALE GENOMIC DNA]</scope>
    <source>
        <strain evidence="3 4">CECT 5116</strain>
    </source>
</reference>
<name>A0A1C3JSL1_9GAMM</name>
<dbReference type="InterPro" id="IPR000782">
    <property type="entry name" value="FAS1_domain"/>
</dbReference>
<evidence type="ECO:0000313" key="5">
    <source>
        <dbReference type="Proteomes" id="UP000092871"/>
    </source>
</evidence>
<evidence type="ECO:0000313" key="2">
    <source>
        <dbReference type="EMBL" id="SBT18086.1"/>
    </source>
</evidence>
<dbReference type="Proteomes" id="UP000092871">
    <property type="component" value="Unassembled WGS sequence"/>
</dbReference>
<dbReference type="SUPFAM" id="SSF82153">
    <property type="entry name" value="FAS1 domain"/>
    <property type="match status" value="1"/>
</dbReference>
<dbReference type="PROSITE" id="PS50213">
    <property type="entry name" value="FAS1"/>
    <property type="match status" value="1"/>
</dbReference>
<sequence length="192" mass="19906">MKLLTTLSVTAALAITGCSSTSPSHDNMATKHDNPMVGGAPMYASKNIIENAVNSKDHTTLVAAVKAAGLVDTLQGEGPFTVFAPTNAAFDKLPKGAVANLLKPENKAALQEVLTCHVVGTNALSSAITTMIDDDMGAHPVPTLGGCTLTATYKGDTIMLEDENGRMAHVTIADVKQSNGVIHVIDTVLLPK</sequence>
<dbReference type="AlphaFoldDB" id="A0A1C3JSL1"/>
<gene>
    <name evidence="2" type="ORF">MGA5115_02205</name>
    <name evidence="3" type="ORF">MGA5116_03087</name>
</gene>
<evidence type="ECO:0000259" key="1">
    <source>
        <dbReference type="PROSITE" id="PS50213"/>
    </source>
</evidence>
<dbReference type="PANTHER" id="PTHR10900:SF77">
    <property type="entry name" value="FI19380P1"/>
    <property type="match status" value="1"/>
</dbReference>
<keyword evidence="2" id="KW-0449">Lipoprotein</keyword>
<dbReference type="Proteomes" id="UP000092840">
    <property type="component" value="Unassembled WGS sequence"/>
</dbReference>
<dbReference type="OrthoDB" id="9800666at2"/>
<dbReference type="EMBL" id="FLRB01000019">
    <property type="protein sequence ID" value="SBT22466.1"/>
    <property type="molecule type" value="Genomic_DNA"/>
</dbReference>
<dbReference type="Pfam" id="PF02469">
    <property type="entry name" value="Fasciclin"/>
    <property type="match status" value="1"/>
</dbReference>
<organism evidence="2 5">
    <name type="scientific">Marinomonas gallaica</name>
    <dbReference type="NCBI Taxonomy" id="1806667"/>
    <lineage>
        <taxon>Bacteria</taxon>
        <taxon>Pseudomonadati</taxon>
        <taxon>Pseudomonadota</taxon>
        <taxon>Gammaproteobacteria</taxon>
        <taxon>Oceanospirillales</taxon>
        <taxon>Oceanospirillaceae</taxon>
        <taxon>Marinomonas</taxon>
    </lineage>
</organism>
<dbReference type="SMART" id="SM00554">
    <property type="entry name" value="FAS1"/>
    <property type="match status" value="1"/>
</dbReference>
<dbReference type="PANTHER" id="PTHR10900">
    <property type="entry name" value="PERIOSTIN-RELATED"/>
    <property type="match status" value="1"/>
</dbReference>
<reference evidence="2 5" key="1">
    <citation type="submission" date="2016-06" db="EMBL/GenBank/DDBJ databases">
        <authorList>
            <person name="Kjaerup R.B."/>
            <person name="Dalgaard T.S."/>
            <person name="Juul-Madsen H.R."/>
        </authorList>
    </citation>
    <scope>NUCLEOTIDE SEQUENCE [LARGE SCALE GENOMIC DNA]</scope>
    <source>
        <strain evidence="2 5">CECT 5115</strain>
    </source>
</reference>
<dbReference type="InterPro" id="IPR036378">
    <property type="entry name" value="FAS1_dom_sf"/>
</dbReference>
<dbReference type="GO" id="GO:0005615">
    <property type="term" value="C:extracellular space"/>
    <property type="evidence" value="ECO:0007669"/>
    <property type="project" value="TreeGrafter"/>
</dbReference>
<feature type="domain" description="FAS1" evidence="1">
    <location>
        <begin position="45"/>
        <end position="189"/>
    </location>
</feature>
<evidence type="ECO:0000313" key="3">
    <source>
        <dbReference type="EMBL" id="SBT22466.1"/>
    </source>
</evidence>
<dbReference type="EMBL" id="FLRA01000017">
    <property type="protein sequence ID" value="SBT18086.1"/>
    <property type="molecule type" value="Genomic_DNA"/>
</dbReference>
<dbReference type="Gene3D" id="2.30.180.10">
    <property type="entry name" value="FAS1 domain"/>
    <property type="match status" value="1"/>
</dbReference>
<dbReference type="RefSeq" id="WP_067036341.1">
    <property type="nucleotide sequence ID" value="NZ_FLRA01000017.1"/>
</dbReference>
<keyword evidence="4" id="KW-1185">Reference proteome</keyword>
<protein>
    <submittedName>
        <fullName evidence="2">Cell surface lipoprotein MPB83</fullName>
    </submittedName>
</protein>
<dbReference type="InterPro" id="IPR050904">
    <property type="entry name" value="Adhesion/Biosynth-related"/>
</dbReference>